<name>A0A5C7F5R1_9BACT</name>
<reference evidence="2 3" key="1">
    <citation type="submission" date="2019-08" db="EMBL/GenBank/DDBJ databases">
        <title>Lewinella sp. strain SSH13 Genome sequencing and assembly.</title>
        <authorList>
            <person name="Kim I."/>
        </authorList>
    </citation>
    <scope>NUCLEOTIDE SEQUENCE [LARGE SCALE GENOMIC DNA]</scope>
    <source>
        <strain evidence="2 3">SSH13</strain>
    </source>
</reference>
<proteinExistence type="predicted"/>
<dbReference type="OrthoDB" id="654410at2"/>
<comment type="caution">
    <text evidence="2">The sequence shown here is derived from an EMBL/GenBank/DDBJ whole genome shotgun (WGS) entry which is preliminary data.</text>
</comment>
<sequence length="245" mass="27819">MTVLTHSQIGAHHTDHNEDAYVTAEISDRHLLVAVMDGCSMGKDSHFASSLIAKVLRRIAKQTNLRSFAERTQHTTRDLLKDTLRTLFSDLVRLNADLDLDYDELLSTLVLAIVDTQERNAEILAIGDGVIACDEEIVEFNHDNKPDYLGYHLHEDFEDYWNVLTQRVSAQDFQDLALATDGVLSFRAFSHDSYRPVTDDELLTFLLVDREEGAEDTAYRRKVIYIKNTFGLEATDDLTVVRLSV</sequence>
<dbReference type="InterPro" id="IPR001932">
    <property type="entry name" value="PPM-type_phosphatase-like_dom"/>
</dbReference>
<accession>A0A5C7F5R1</accession>
<evidence type="ECO:0000313" key="3">
    <source>
        <dbReference type="Proteomes" id="UP000321907"/>
    </source>
</evidence>
<dbReference type="SUPFAM" id="SSF81606">
    <property type="entry name" value="PP2C-like"/>
    <property type="match status" value="1"/>
</dbReference>
<evidence type="ECO:0000313" key="2">
    <source>
        <dbReference type="EMBL" id="TXF85992.1"/>
    </source>
</evidence>
<evidence type="ECO:0000259" key="1">
    <source>
        <dbReference type="Pfam" id="PF13672"/>
    </source>
</evidence>
<dbReference type="InterPro" id="IPR036457">
    <property type="entry name" value="PPM-type-like_dom_sf"/>
</dbReference>
<dbReference type="Proteomes" id="UP000321907">
    <property type="component" value="Unassembled WGS sequence"/>
</dbReference>
<organism evidence="2 3">
    <name type="scientific">Neolewinella aurantiaca</name>
    <dbReference type="NCBI Taxonomy" id="2602767"/>
    <lineage>
        <taxon>Bacteria</taxon>
        <taxon>Pseudomonadati</taxon>
        <taxon>Bacteroidota</taxon>
        <taxon>Saprospiria</taxon>
        <taxon>Saprospirales</taxon>
        <taxon>Lewinellaceae</taxon>
        <taxon>Neolewinella</taxon>
    </lineage>
</organism>
<dbReference type="AlphaFoldDB" id="A0A5C7F5R1"/>
<keyword evidence="3" id="KW-1185">Reference proteome</keyword>
<dbReference type="Gene3D" id="3.60.40.10">
    <property type="entry name" value="PPM-type phosphatase domain"/>
    <property type="match status" value="1"/>
</dbReference>
<dbReference type="EMBL" id="VOXD01000042">
    <property type="protein sequence ID" value="TXF85992.1"/>
    <property type="molecule type" value="Genomic_DNA"/>
</dbReference>
<dbReference type="Pfam" id="PF13672">
    <property type="entry name" value="PP2C_2"/>
    <property type="match status" value="1"/>
</dbReference>
<protein>
    <submittedName>
        <fullName evidence="2">Protein phosphatase 2C domain-containing protein</fullName>
    </submittedName>
</protein>
<gene>
    <name evidence="2" type="ORF">FUA23_19850</name>
</gene>
<feature type="domain" description="PPM-type phosphatase" evidence="1">
    <location>
        <begin position="15"/>
        <end position="196"/>
    </location>
</feature>